<evidence type="ECO:0000313" key="1">
    <source>
        <dbReference type="EMBL" id="KAH8691313.1"/>
    </source>
</evidence>
<keyword evidence="2" id="KW-1185">Reference proteome</keyword>
<name>A0AAD4PVF9_9EURO</name>
<dbReference type="RefSeq" id="XP_046067405.1">
    <property type="nucleotide sequence ID" value="XM_046221045.1"/>
</dbReference>
<protein>
    <submittedName>
        <fullName evidence="1">Uncharacterized protein</fullName>
    </submittedName>
</protein>
<dbReference type="AlphaFoldDB" id="A0AAD4PVF9"/>
<sequence length="305" mass="33856">MEVLNEIFEFVSNGGHELKLSGGGSIQPEPVVVVSDMGLNEQLGPTSHRFDQRPVYRRFDIYRDSPLTFDVTASSIRVCPAGGTAEFSSPAFYSRQLLSHGPPHDVPSPFQLYVDNSPRNASNRFSAIPIPDMVSQVQFQRRDVTLSMDCFIAQANIYESRTISSNLQYYPYQAQQRLVGSVVIRRESWKRRYRVDIARYREGGGTPMVHILYWKGSMSAKSAVLGDKGNSNTDLKLVTASNPSRVVAVWNSGNESQRGAMGSLSIYESIDFNEEGILVELITSCLAVVTAERTSSSGLLDWLAI</sequence>
<comment type="caution">
    <text evidence="1">The sequence shown here is derived from an EMBL/GenBank/DDBJ whole genome shotgun (WGS) entry which is preliminary data.</text>
</comment>
<evidence type="ECO:0000313" key="2">
    <source>
        <dbReference type="Proteomes" id="UP001201262"/>
    </source>
</evidence>
<dbReference type="EMBL" id="JAJTJA010000012">
    <property type="protein sequence ID" value="KAH8691313.1"/>
    <property type="molecule type" value="Genomic_DNA"/>
</dbReference>
<proteinExistence type="predicted"/>
<gene>
    <name evidence="1" type="ORF">BGW36DRAFT_431862</name>
</gene>
<dbReference type="GeneID" id="70251332"/>
<dbReference type="Proteomes" id="UP001201262">
    <property type="component" value="Unassembled WGS sequence"/>
</dbReference>
<accession>A0AAD4PVF9</accession>
<organism evidence="1 2">
    <name type="scientific">Talaromyces proteolyticus</name>
    <dbReference type="NCBI Taxonomy" id="1131652"/>
    <lineage>
        <taxon>Eukaryota</taxon>
        <taxon>Fungi</taxon>
        <taxon>Dikarya</taxon>
        <taxon>Ascomycota</taxon>
        <taxon>Pezizomycotina</taxon>
        <taxon>Eurotiomycetes</taxon>
        <taxon>Eurotiomycetidae</taxon>
        <taxon>Eurotiales</taxon>
        <taxon>Trichocomaceae</taxon>
        <taxon>Talaromyces</taxon>
        <taxon>Talaromyces sect. Bacilispori</taxon>
    </lineage>
</organism>
<reference evidence="1" key="1">
    <citation type="submission" date="2021-12" db="EMBL/GenBank/DDBJ databases">
        <title>Convergent genome expansion in fungi linked to evolution of root-endophyte symbiosis.</title>
        <authorList>
            <consortium name="DOE Joint Genome Institute"/>
            <person name="Ke Y.-H."/>
            <person name="Bonito G."/>
            <person name="Liao H.-L."/>
            <person name="Looney B."/>
            <person name="Rojas-Flechas A."/>
            <person name="Nash J."/>
            <person name="Hameed K."/>
            <person name="Schadt C."/>
            <person name="Martin F."/>
            <person name="Crous P.W."/>
            <person name="Miettinen O."/>
            <person name="Magnuson J.K."/>
            <person name="Labbe J."/>
            <person name="Jacobson D."/>
            <person name="Doktycz M.J."/>
            <person name="Veneault-Fourrey C."/>
            <person name="Kuo A."/>
            <person name="Mondo S."/>
            <person name="Calhoun S."/>
            <person name="Riley R."/>
            <person name="Ohm R."/>
            <person name="LaButti K."/>
            <person name="Andreopoulos B."/>
            <person name="Pangilinan J."/>
            <person name="Nolan M."/>
            <person name="Tritt A."/>
            <person name="Clum A."/>
            <person name="Lipzen A."/>
            <person name="Daum C."/>
            <person name="Barry K."/>
            <person name="Grigoriev I.V."/>
            <person name="Vilgalys R."/>
        </authorList>
    </citation>
    <scope>NUCLEOTIDE SEQUENCE</scope>
    <source>
        <strain evidence="1">PMI_201</strain>
    </source>
</reference>